<evidence type="ECO:0000313" key="1">
    <source>
        <dbReference type="EMBL" id="GAJ22542.1"/>
    </source>
</evidence>
<accession>X1VQI0</accession>
<organism evidence="1">
    <name type="scientific">marine sediment metagenome</name>
    <dbReference type="NCBI Taxonomy" id="412755"/>
    <lineage>
        <taxon>unclassified sequences</taxon>
        <taxon>metagenomes</taxon>
        <taxon>ecological metagenomes</taxon>
    </lineage>
</organism>
<dbReference type="AlphaFoldDB" id="X1VQI0"/>
<gene>
    <name evidence="1" type="ORF">S12H4_62922</name>
</gene>
<name>X1VQI0_9ZZZZ</name>
<dbReference type="EMBL" id="BARW01042474">
    <property type="protein sequence ID" value="GAJ22542.1"/>
    <property type="molecule type" value="Genomic_DNA"/>
</dbReference>
<protein>
    <submittedName>
        <fullName evidence="1">Uncharacterized protein</fullName>
    </submittedName>
</protein>
<proteinExistence type="predicted"/>
<reference evidence="1" key="1">
    <citation type="journal article" date="2014" name="Front. Microbiol.">
        <title>High frequency of phylogenetically diverse reductive dehalogenase-homologous genes in deep subseafloor sedimentary metagenomes.</title>
        <authorList>
            <person name="Kawai M."/>
            <person name="Futagami T."/>
            <person name="Toyoda A."/>
            <person name="Takaki Y."/>
            <person name="Nishi S."/>
            <person name="Hori S."/>
            <person name="Arai W."/>
            <person name="Tsubouchi T."/>
            <person name="Morono Y."/>
            <person name="Uchiyama I."/>
            <person name="Ito T."/>
            <person name="Fujiyama A."/>
            <person name="Inagaki F."/>
            <person name="Takami H."/>
        </authorList>
    </citation>
    <scope>NUCLEOTIDE SEQUENCE</scope>
    <source>
        <strain evidence="1">Expedition CK06-06</strain>
    </source>
</reference>
<comment type="caution">
    <text evidence="1">The sequence shown here is derived from an EMBL/GenBank/DDBJ whole genome shotgun (WGS) entry which is preliminary data.</text>
</comment>
<sequence length="30" mass="3436">MKKEEIFKNLFDAVVELDVQKAKDAATQLI</sequence>
<feature type="non-terminal residue" evidence="1">
    <location>
        <position position="30"/>
    </location>
</feature>